<keyword evidence="2" id="KW-1185">Reference proteome</keyword>
<dbReference type="EMBL" id="JAGINU010000001">
    <property type="protein sequence ID" value="MBP2367657.1"/>
    <property type="molecule type" value="Genomic_DNA"/>
</dbReference>
<evidence type="ECO:0000313" key="1">
    <source>
        <dbReference type="EMBL" id="MBP2367657.1"/>
    </source>
</evidence>
<dbReference type="Proteomes" id="UP001519295">
    <property type="component" value="Unassembled WGS sequence"/>
</dbReference>
<comment type="caution">
    <text evidence="1">The sequence shown here is derived from an EMBL/GenBank/DDBJ whole genome shotgun (WGS) entry which is preliminary data.</text>
</comment>
<name>A0ABS4VUP0_9PSEU</name>
<protein>
    <recommendedName>
        <fullName evidence="3">Acyl-protein synthetase LuxE domain-containing protein</fullName>
    </recommendedName>
</protein>
<sequence>MGEAADRLLKLAESADRFDIPFEDLQQLQVEAVDERFQERRSAVRLLERRAQEAGLDSVRSRQDIVGLLFPHTAYKSYPESFLSAGRWDRLSRWLDTVSAHRVPALDVDSVSDIDDWVEKLKPSGHFVSCSSGTTGKSAMLVASQADLDWIRKDTLAAFTWGSGITPAQDRRMISGGGVTAMVPRNIATGGAYRDALQDPAHEPFRSPMPPVTIGALTSMTVLRQAVAAGTAKPEDLRHYEQVSAEREKALANAVEASAAAAIAARTDKLHVSGMWSSAYALAKAVRDKGYGGADFNPDNSMYVGGGLKLAKLPPDHREFVFETFNIDPRRGLYMNYAMQELHTAMPRCQKGERYHVPPWLVPLVLDAEGENVLPATGEVEGRAAFVDLSIDGRWGGVISGDKITLDFGPCGCGARGPSVRDDVTRYTDIKGDDKIGCAGTVDAYVRGIV</sequence>
<accession>A0ABS4VUP0</accession>
<dbReference type="RefSeq" id="WP_210027797.1">
    <property type="nucleotide sequence ID" value="NZ_JAGINU010000001.1"/>
</dbReference>
<organism evidence="1 2">
    <name type="scientific">Pseudonocardia parietis</name>
    <dbReference type="NCBI Taxonomy" id="570936"/>
    <lineage>
        <taxon>Bacteria</taxon>
        <taxon>Bacillati</taxon>
        <taxon>Actinomycetota</taxon>
        <taxon>Actinomycetes</taxon>
        <taxon>Pseudonocardiales</taxon>
        <taxon>Pseudonocardiaceae</taxon>
        <taxon>Pseudonocardia</taxon>
    </lineage>
</organism>
<proteinExistence type="predicted"/>
<reference evidence="1 2" key="1">
    <citation type="submission" date="2021-03" db="EMBL/GenBank/DDBJ databases">
        <title>Sequencing the genomes of 1000 actinobacteria strains.</title>
        <authorList>
            <person name="Klenk H.-P."/>
        </authorList>
    </citation>
    <scope>NUCLEOTIDE SEQUENCE [LARGE SCALE GENOMIC DNA]</scope>
    <source>
        <strain evidence="1 2">DSM 45256</strain>
    </source>
</reference>
<evidence type="ECO:0008006" key="3">
    <source>
        <dbReference type="Google" id="ProtNLM"/>
    </source>
</evidence>
<dbReference type="InterPro" id="IPR042099">
    <property type="entry name" value="ANL_N_sf"/>
</dbReference>
<evidence type="ECO:0000313" key="2">
    <source>
        <dbReference type="Proteomes" id="UP001519295"/>
    </source>
</evidence>
<gene>
    <name evidence="1" type="ORF">JOF36_003353</name>
</gene>
<dbReference type="Gene3D" id="3.40.50.12780">
    <property type="entry name" value="N-terminal domain of ligase-like"/>
    <property type="match status" value="1"/>
</dbReference>